<reference evidence="4 5" key="1">
    <citation type="submission" date="2018-09" db="EMBL/GenBank/DDBJ databases">
        <title>Zymobacter palmae IAM14233 (=T109) whole genome analysis.</title>
        <authorList>
            <person name="Yanase H."/>
        </authorList>
    </citation>
    <scope>NUCLEOTIDE SEQUENCE [LARGE SCALE GENOMIC DNA]</scope>
    <source>
        <strain evidence="4 5">IAM14233</strain>
    </source>
</reference>
<dbReference type="Proteomes" id="UP000267342">
    <property type="component" value="Chromosome"/>
</dbReference>
<dbReference type="OrthoDB" id="9768262at2"/>
<evidence type="ECO:0000256" key="1">
    <source>
        <dbReference type="ARBA" id="ARBA00043967"/>
    </source>
</evidence>
<proteinExistence type="inferred from homology"/>
<dbReference type="PANTHER" id="PTHR43575">
    <property type="entry name" value="PROTEIN ABCI7, CHLOROPLASTIC"/>
    <property type="match status" value="1"/>
</dbReference>
<feature type="domain" description="SUF system FeS cluster assembly SufBD N-terminal" evidence="3">
    <location>
        <begin position="21"/>
        <end position="162"/>
    </location>
</feature>
<evidence type="ECO:0000259" key="2">
    <source>
        <dbReference type="Pfam" id="PF01458"/>
    </source>
</evidence>
<evidence type="ECO:0000313" key="5">
    <source>
        <dbReference type="Proteomes" id="UP000267342"/>
    </source>
</evidence>
<dbReference type="RefSeq" id="WP_027704940.1">
    <property type="nucleotide sequence ID" value="NZ_AP018933.1"/>
</dbReference>
<keyword evidence="5" id="KW-1185">Reference proteome</keyword>
<protein>
    <submittedName>
        <fullName evidence="4">ABC-type transport system</fullName>
    </submittedName>
</protein>
<accession>A0A348HG48</accession>
<name>A0A348HG48_9GAMM</name>
<dbReference type="GO" id="GO:0016226">
    <property type="term" value="P:iron-sulfur cluster assembly"/>
    <property type="evidence" value="ECO:0007669"/>
    <property type="project" value="InterPro"/>
</dbReference>
<dbReference type="NCBIfam" id="TIGR01981">
    <property type="entry name" value="sufD"/>
    <property type="match status" value="1"/>
</dbReference>
<dbReference type="STRING" id="1123510.GCA_000620025_01646"/>
<dbReference type="Pfam" id="PF19295">
    <property type="entry name" value="SufBD_N"/>
    <property type="match status" value="1"/>
</dbReference>
<evidence type="ECO:0000313" key="4">
    <source>
        <dbReference type="EMBL" id="BBG30600.1"/>
    </source>
</evidence>
<gene>
    <name evidence="4" type="ORF">ZBT109_1854</name>
</gene>
<dbReference type="SUPFAM" id="SSF101960">
    <property type="entry name" value="Stabilizer of iron transporter SufD"/>
    <property type="match status" value="1"/>
</dbReference>
<comment type="similarity">
    <text evidence="1">Belongs to the iron-sulfur cluster assembly SufBD family.</text>
</comment>
<feature type="domain" description="SUF system FeS cluster assembly SufBD core" evidence="2">
    <location>
        <begin position="174"/>
        <end position="400"/>
    </location>
</feature>
<dbReference type="InterPro" id="IPR000825">
    <property type="entry name" value="SUF_FeS_clus_asmbl_SufBD_core"/>
</dbReference>
<evidence type="ECO:0000259" key="3">
    <source>
        <dbReference type="Pfam" id="PF19295"/>
    </source>
</evidence>
<organism evidence="4 5">
    <name type="scientific">Zymobacter palmae</name>
    <dbReference type="NCBI Taxonomy" id="33074"/>
    <lineage>
        <taxon>Bacteria</taxon>
        <taxon>Pseudomonadati</taxon>
        <taxon>Pseudomonadota</taxon>
        <taxon>Gammaproteobacteria</taxon>
        <taxon>Oceanospirillales</taxon>
        <taxon>Halomonadaceae</taxon>
        <taxon>Zymobacter group</taxon>
        <taxon>Zymobacter</taxon>
    </lineage>
</organism>
<dbReference type="PANTHER" id="PTHR43575:SF1">
    <property type="entry name" value="PROTEIN ABCI7, CHLOROPLASTIC"/>
    <property type="match status" value="1"/>
</dbReference>
<dbReference type="KEGG" id="zpl:ZBT109_1854"/>
<dbReference type="InterPro" id="IPR011542">
    <property type="entry name" value="SUF_FeS_clus_asmbl_SufD"/>
</dbReference>
<dbReference type="InterPro" id="IPR037284">
    <property type="entry name" value="SUF_FeS_clus_asmbl_SufBD_sf"/>
</dbReference>
<dbReference type="EMBL" id="AP018933">
    <property type="protein sequence ID" value="BBG30600.1"/>
    <property type="molecule type" value="Genomic_DNA"/>
</dbReference>
<dbReference type="AlphaFoldDB" id="A0A348HG48"/>
<sequence>MSDVAHNAWQARFDALSVRGDALAAQRQRGLAHFLDVGFPTRRHEAWKYLDLRRIADTDYALPAVDAVADVNVGSVALNHDTHRLVFIDGQFSAAHSRIDALPEGVQLTPLSSMLVSGDVPADLFSLVDEQRTPFTALNQAFVTDGAVLTLNAGCVVERPIELLFVSRQHDTPLAIQPRVVIRAERQSQASVLEHYVSLGDAANLTNVVTEIHLEDGAHLRHYMLQEQSQQDVRIGNVRVDQARDAHFASYSLTLGGALARNDLCTELNGENAQSDYWGLFFGQGRQVLDNHTVVNHNVPRTFSNENYKGILGGRARGIFNGRVYIKRDAQQVRGYQSNANLLLSDRAEIDTKPELEIYADDVQCSHGATTGQLDQDALFALRARGIDKEMARAMLTLAFAGEVLQATHLPAVAQRVEHLVAGELPGRFNLADLVDLLD</sequence>
<dbReference type="InterPro" id="IPR045595">
    <property type="entry name" value="SufBD_N"/>
</dbReference>
<dbReference type="InterPro" id="IPR055346">
    <property type="entry name" value="Fe-S_cluster_assembly_SufBD"/>
</dbReference>
<dbReference type="Pfam" id="PF01458">
    <property type="entry name" value="SUFBD_core"/>
    <property type="match status" value="1"/>
</dbReference>